<feature type="region of interest" description="Disordered" evidence="1">
    <location>
        <begin position="21"/>
        <end position="90"/>
    </location>
</feature>
<accession>W9YIZ3</accession>
<dbReference type="HOGENOM" id="CLU_2440634_0_0_1"/>
<dbReference type="GeneID" id="19170187"/>
<comment type="caution">
    <text evidence="2">The sequence shown here is derived from an EMBL/GenBank/DDBJ whole genome shotgun (WGS) entry which is preliminary data.</text>
</comment>
<sequence length="90" mass="9936">MFGGEDWTGLGGLCDRIRRTVAHRSCGEAANPFDRRKKRRRDTQDGPRGDGLADGPRPGSGAGTGIGETFEKRRKIMQQRAAKKTHVQDK</sequence>
<feature type="compositionally biased region" description="Basic residues" evidence="1">
    <location>
        <begin position="72"/>
        <end position="90"/>
    </location>
</feature>
<dbReference type="RefSeq" id="XP_007734387.1">
    <property type="nucleotide sequence ID" value="XM_007736197.1"/>
</dbReference>
<evidence type="ECO:0000313" key="3">
    <source>
        <dbReference type="Proteomes" id="UP000019478"/>
    </source>
</evidence>
<gene>
    <name evidence="2" type="ORF">A1O3_06077</name>
</gene>
<dbReference type="EMBL" id="AMGY01000005">
    <property type="protein sequence ID" value="EXJ82264.1"/>
    <property type="molecule type" value="Genomic_DNA"/>
</dbReference>
<dbReference type="Proteomes" id="UP000019478">
    <property type="component" value="Unassembled WGS sequence"/>
</dbReference>
<organism evidence="2 3">
    <name type="scientific">Capronia epimyces CBS 606.96</name>
    <dbReference type="NCBI Taxonomy" id="1182542"/>
    <lineage>
        <taxon>Eukaryota</taxon>
        <taxon>Fungi</taxon>
        <taxon>Dikarya</taxon>
        <taxon>Ascomycota</taxon>
        <taxon>Pezizomycotina</taxon>
        <taxon>Eurotiomycetes</taxon>
        <taxon>Chaetothyriomycetidae</taxon>
        <taxon>Chaetothyriales</taxon>
        <taxon>Herpotrichiellaceae</taxon>
        <taxon>Capronia</taxon>
    </lineage>
</organism>
<keyword evidence="3" id="KW-1185">Reference proteome</keyword>
<reference evidence="2 3" key="1">
    <citation type="submission" date="2013-03" db="EMBL/GenBank/DDBJ databases">
        <title>The Genome Sequence of Capronia epimyces CBS 606.96.</title>
        <authorList>
            <consortium name="The Broad Institute Genomics Platform"/>
            <person name="Cuomo C."/>
            <person name="de Hoog S."/>
            <person name="Gorbushina A."/>
            <person name="Walker B."/>
            <person name="Young S.K."/>
            <person name="Zeng Q."/>
            <person name="Gargeya S."/>
            <person name="Fitzgerald M."/>
            <person name="Haas B."/>
            <person name="Abouelleil A."/>
            <person name="Allen A.W."/>
            <person name="Alvarado L."/>
            <person name="Arachchi H.M."/>
            <person name="Berlin A.M."/>
            <person name="Chapman S.B."/>
            <person name="Gainer-Dewar J."/>
            <person name="Goldberg J."/>
            <person name="Griggs A."/>
            <person name="Gujja S."/>
            <person name="Hansen M."/>
            <person name="Howarth C."/>
            <person name="Imamovic A."/>
            <person name="Ireland A."/>
            <person name="Larimer J."/>
            <person name="McCowan C."/>
            <person name="Murphy C."/>
            <person name="Pearson M."/>
            <person name="Poon T.W."/>
            <person name="Priest M."/>
            <person name="Roberts A."/>
            <person name="Saif S."/>
            <person name="Shea T."/>
            <person name="Sisk P."/>
            <person name="Sykes S."/>
            <person name="Wortman J."/>
            <person name="Nusbaum C."/>
            <person name="Birren B."/>
        </authorList>
    </citation>
    <scope>NUCLEOTIDE SEQUENCE [LARGE SCALE GENOMIC DNA]</scope>
    <source>
        <strain evidence="2 3">CBS 606.96</strain>
    </source>
</reference>
<dbReference type="STRING" id="1182542.W9YIZ3"/>
<protein>
    <submittedName>
        <fullName evidence="2">Uncharacterized protein</fullName>
    </submittedName>
</protein>
<evidence type="ECO:0000256" key="1">
    <source>
        <dbReference type="SAM" id="MobiDB-lite"/>
    </source>
</evidence>
<name>W9YIZ3_9EURO</name>
<evidence type="ECO:0000313" key="2">
    <source>
        <dbReference type="EMBL" id="EXJ82264.1"/>
    </source>
</evidence>
<proteinExistence type="predicted"/>
<dbReference type="AlphaFoldDB" id="W9YIZ3"/>